<feature type="region of interest" description="Disordered" evidence="2">
    <location>
        <begin position="3215"/>
        <end position="3239"/>
    </location>
</feature>
<feature type="region of interest" description="Disordered" evidence="2">
    <location>
        <begin position="1295"/>
        <end position="1319"/>
    </location>
</feature>
<feature type="compositionally biased region" description="Low complexity" evidence="2">
    <location>
        <begin position="3647"/>
        <end position="3667"/>
    </location>
</feature>
<feature type="compositionally biased region" description="Pro residues" evidence="2">
    <location>
        <begin position="4466"/>
        <end position="4508"/>
    </location>
</feature>
<feature type="region of interest" description="Disordered" evidence="2">
    <location>
        <begin position="3373"/>
        <end position="3410"/>
    </location>
</feature>
<feature type="compositionally biased region" description="Gly residues" evidence="2">
    <location>
        <begin position="4066"/>
        <end position="4080"/>
    </location>
</feature>
<feature type="compositionally biased region" description="Gly residues" evidence="2">
    <location>
        <begin position="3921"/>
        <end position="3931"/>
    </location>
</feature>
<feature type="compositionally biased region" description="Low complexity" evidence="2">
    <location>
        <begin position="691"/>
        <end position="701"/>
    </location>
</feature>
<feature type="compositionally biased region" description="Basic and acidic residues" evidence="2">
    <location>
        <begin position="1309"/>
        <end position="1319"/>
    </location>
</feature>
<feature type="region of interest" description="Disordered" evidence="2">
    <location>
        <begin position="513"/>
        <end position="536"/>
    </location>
</feature>
<feature type="compositionally biased region" description="Low complexity" evidence="2">
    <location>
        <begin position="2686"/>
        <end position="2695"/>
    </location>
</feature>
<proteinExistence type="predicted"/>
<dbReference type="PANTHER" id="PTHR13037:SF24">
    <property type="entry name" value="POLYCOMB PROTEIN PCL-RELATED"/>
    <property type="match status" value="1"/>
</dbReference>
<feature type="region of interest" description="Disordered" evidence="2">
    <location>
        <begin position="906"/>
        <end position="929"/>
    </location>
</feature>
<feature type="region of interest" description="Disordered" evidence="2">
    <location>
        <begin position="1991"/>
        <end position="2042"/>
    </location>
</feature>
<feature type="compositionally biased region" description="Polar residues" evidence="2">
    <location>
        <begin position="3093"/>
        <end position="3106"/>
    </location>
</feature>
<evidence type="ECO:0000256" key="2">
    <source>
        <dbReference type="SAM" id="MobiDB-lite"/>
    </source>
</evidence>
<feature type="region of interest" description="Disordered" evidence="2">
    <location>
        <begin position="2421"/>
        <end position="2477"/>
    </location>
</feature>
<feature type="compositionally biased region" description="Polar residues" evidence="2">
    <location>
        <begin position="3018"/>
        <end position="3031"/>
    </location>
</feature>
<feature type="compositionally biased region" description="Pro residues" evidence="2">
    <location>
        <begin position="4400"/>
        <end position="4450"/>
    </location>
</feature>
<feature type="region of interest" description="Disordered" evidence="2">
    <location>
        <begin position="1520"/>
        <end position="1552"/>
    </location>
</feature>
<protein>
    <recommendedName>
        <fullName evidence="3">YHYH domain-containing protein</fullName>
    </recommendedName>
</protein>
<feature type="region of interest" description="Disordered" evidence="2">
    <location>
        <begin position="2967"/>
        <end position="3057"/>
    </location>
</feature>
<feature type="region of interest" description="Disordered" evidence="2">
    <location>
        <begin position="2882"/>
        <end position="2953"/>
    </location>
</feature>
<dbReference type="OrthoDB" id="549012at2759"/>
<feature type="region of interest" description="Disordered" evidence="2">
    <location>
        <begin position="3587"/>
        <end position="3667"/>
    </location>
</feature>
<feature type="region of interest" description="Disordered" evidence="2">
    <location>
        <begin position="3080"/>
        <end position="3182"/>
    </location>
</feature>
<dbReference type="Pfam" id="PF14240">
    <property type="entry name" value="YHYH"/>
    <property type="match status" value="1"/>
</dbReference>
<comment type="caution">
    <text evidence="4">The sequence shown here is derived from an EMBL/GenBank/DDBJ whole genome shotgun (WGS) entry which is preliminary data.</text>
</comment>
<feature type="region of interest" description="Disordered" evidence="2">
    <location>
        <begin position="3741"/>
        <end position="3768"/>
    </location>
</feature>
<accession>A0A836C702</accession>
<feature type="compositionally biased region" description="Low complexity" evidence="2">
    <location>
        <begin position="2979"/>
        <end position="2992"/>
    </location>
</feature>
<dbReference type="InterPro" id="IPR025924">
    <property type="entry name" value="YHYH_dom"/>
</dbReference>
<feature type="compositionally biased region" description="Basic and acidic residues" evidence="2">
    <location>
        <begin position="2993"/>
        <end position="3005"/>
    </location>
</feature>
<feature type="compositionally biased region" description="Low complexity" evidence="2">
    <location>
        <begin position="2421"/>
        <end position="2435"/>
    </location>
</feature>
<dbReference type="PANTHER" id="PTHR13037">
    <property type="entry name" value="FORMIN"/>
    <property type="match status" value="1"/>
</dbReference>
<feature type="compositionally biased region" description="Gly residues" evidence="2">
    <location>
        <begin position="1252"/>
        <end position="1266"/>
    </location>
</feature>
<feature type="region of interest" description="Disordered" evidence="2">
    <location>
        <begin position="1360"/>
        <end position="1381"/>
    </location>
</feature>
<gene>
    <name evidence="4" type="ORF">HYH03_001059</name>
</gene>
<feature type="compositionally biased region" description="Polar residues" evidence="2">
    <location>
        <begin position="3171"/>
        <end position="3180"/>
    </location>
</feature>
<feature type="region of interest" description="Disordered" evidence="2">
    <location>
        <begin position="2102"/>
        <end position="2167"/>
    </location>
</feature>
<feature type="compositionally biased region" description="Pro residues" evidence="2">
    <location>
        <begin position="2371"/>
        <end position="2386"/>
    </location>
</feature>
<evidence type="ECO:0000313" key="4">
    <source>
        <dbReference type="EMBL" id="KAG2501252.1"/>
    </source>
</evidence>
<feature type="compositionally biased region" description="Low complexity" evidence="2">
    <location>
        <begin position="4383"/>
        <end position="4399"/>
    </location>
</feature>
<evidence type="ECO:0000259" key="3">
    <source>
        <dbReference type="Pfam" id="PF14240"/>
    </source>
</evidence>
<feature type="compositionally biased region" description="Polar residues" evidence="2">
    <location>
        <begin position="2709"/>
        <end position="2719"/>
    </location>
</feature>
<feature type="compositionally biased region" description="Low complexity" evidence="2">
    <location>
        <begin position="4451"/>
        <end position="4465"/>
    </location>
</feature>
<feature type="compositionally biased region" description="Low complexity" evidence="2">
    <location>
        <begin position="1991"/>
        <end position="2020"/>
    </location>
</feature>
<name>A0A836C702_9CHLO</name>
<feature type="compositionally biased region" description="Gly residues" evidence="2">
    <location>
        <begin position="3389"/>
        <end position="3403"/>
    </location>
</feature>
<feature type="compositionally biased region" description="Gly residues" evidence="2">
    <location>
        <begin position="3941"/>
        <end position="3953"/>
    </location>
</feature>
<dbReference type="Proteomes" id="UP000612055">
    <property type="component" value="Unassembled WGS sequence"/>
</dbReference>
<feature type="region of interest" description="Disordered" evidence="2">
    <location>
        <begin position="685"/>
        <end position="720"/>
    </location>
</feature>
<evidence type="ECO:0000256" key="1">
    <source>
        <dbReference type="ARBA" id="ARBA00022581"/>
    </source>
</evidence>
<feature type="compositionally biased region" description="Low complexity" evidence="2">
    <location>
        <begin position="2849"/>
        <end position="2870"/>
    </location>
</feature>
<feature type="region of interest" description="Disordered" evidence="2">
    <location>
        <begin position="4066"/>
        <end position="4122"/>
    </location>
</feature>
<feature type="compositionally biased region" description="Pro residues" evidence="2">
    <location>
        <begin position="1034"/>
        <end position="1046"/>
    </location>
</feature>
<feature type="domain" description="YHYH" evidence="3">
    <location>
        <begin position="4189"/>
        <end position="4269"/>
    </location>
</feature>
<feature type="region of interest" description="Disordered" evidence="2">
    <location>
        <begin position="397"/>
        <end position="433"/>
    </location>
</feature>
<feature type="compositionally biased region" description="Low complexity" evidence="2">
    <location>
        <begin position="3220"/>
        <end position="3237"/>
    </location>
</feature>
<feature type="region of interest" description="Disordered" evidence="2">
    <location>
        <begin position="2668"/>
        <end position="2719"/>
    </location>
</feature>
<feature type="region of interest" description="Disordered" evidence="2">
    <location>
        <begin position="3679"/>
        <end position="3707"/>
    </location>
</feature>
<dbReference type="EMBL" id="JAEHOE010000002">
    <property type="protein sequence ID" value="KAG2501252.1"/>
    <property type="molecule type" value="Genomic_DNA"/>
</dbReference>
<keyword evidence="1" id="KW-0945">Host-virus interaction</keyword>
<feature type="region of interest" description="Disordered" evidence="2">
    <location>
        <begin position="1024"/>
        <end position="1047"/>
    </location>
</feature>
<evidence type="ECO:0000313" key="5">
    <source>
        <dbReference type="Proteomes" id="UP000612055"/>
    </source>
</evidence>
<organism evidence="4 5">
    <name type="scientific">Edaphochlamys debaryana</name>
    <dbReference type="NCBI Taxonomy" id="47281"/>
    <lineage>
        <taxon>Eukaryota</taxon>
        <taxon>Viridiplantae</taxon>
        <taxon>Chlorophyta</taxon>
        <taxon>core chlorophytes</taxon>
        <taxon>Chlorophyceae</taxon>
        <taxon>CS clade</taxon>
        <taxon>Chlamydomonadales</taxon>
        <taxon>Chlamydomonadales incertae sedis</taxon>
        <taxon>Edaphochlamys</taxon>
    </lineage>
</organism>
<sequence>MQLDVLSVLQLPFGAQTGPFILQEDSYVTVQAFREQRRHRIASCLPGCGLFACGRHARYAAGASTEAESVRFALLKESAKPTAWLLQADEDAVAGLVRVDQLRGNPPQPPPLPAPSYWPGDLLLGLGLPPTFEREDRQPDGSLLPPGSTSCQVLLEPQPGAVGPRQTLVAHAFWRPSCPGKLVLAVARLGDVEAEGSTHDDGLGGQAPPLPQAKWHWHVIAVTGGFEYVGPALRTGPGRARSAAAALPSPEAAPAPVLSAVSLSWHPLGSALALLLTDSEDRSCVGVLGGANMDPLWHRRWEPDVGPTPVNGPAPSPRGSSARAAGMAWVPGSSLLAVVDEAGNLCLVDATGGARGAALLCGAIKYGESPLVRLGPILGKAAPLAASVKGAVNDFPRFTRSPRQASAGGGASSADSRSQGPSTTQRLGSERRASRYSLAFSTAGSNGAATDSHYAAKEREAGPSAATGQPPPTVLAVCNGDAIALVRINPGTEPMTPVANGYGAEGAGLFAMSSKSPPTAGTAGDTPDQDAVSALPGGGGGALRLELLDHGSSFGSSAVSTPYMLGLQRVSNSFATTPGPLATCRSNVSDALSAAPAWPLVWRSILTLQPAARPGVHGASALPPSTLAAAPNAWGAVGGLVAQVAGAASSVGAPSIVGGAASGGAYPSPANSTANLRYPSLVSVPPPPASVAPDSSLRGTAPGAGAGGAQGPTSRGAATGLGGAGGVGGGTGAAAANGPLPHAGLVCSAPAALKALQQGDVLVLRGCVAEALQHYPKAHIYGFLPAFLALIHLHRIDAAARLLRAYAHFTGQVASAAASASSAAPSSAAAAAAAAAGWSPGTPGLPPGASTAAALRQQWQSTMSLVLEHAFTDPPVSTISGAAAGVSGSTADVSSVSFNHAVHAQQQRNLPDSAVRGGGSAWGAASAEVPSPPQIKLKLPMERFRDHSGSGSPATAAAAAAAAAAAGTAAAVAGAGAPEPERPPSGGTIPAARHLATQLSLEPRTSNHSMLSVPEEAVLEVAVERPSPMSGEAPLPPLPPPPPPAPLSLGGVSVPPVLAPAQVVENIPSPKLPDVPADPAAAAAAATGAAAAAAHWAAAAGAALDDDEALSPPLSTGFSGMGALPPLPLPPAPPPPSPAAALQAMLCVCLQLLQLGCQAMAFVAFSAHNAGRHAAAYAAVDVMAMPIAPGSPRSPGGGMMSRQAMRRLSSTMRMRSLRTRSTSMFGASLSVSMGLGGGGAFGGANNMSPPGNSGGGAGPSPGGEAGRGLKRFGSAVTSRGGASAGGSGVVGVGSAGGAGARTTQSPHAQEGKDVRDAREAAAAAAVAAAAAASAARPPPPQPVVIGFPIPVVWQPLPNSGPASHLPQRPGSSAPSLRRHASEESNIALPLHASASMAATPAAAASSSAASPAAPRPAAMRLQLHHCAFDVTRLWQDASTQHVGLGHSAASVYLKPSYATGLLLMAHSCSAQLAEQQRLAQLSGAGGGGGGGTYSAPAAAAAMAARAGPFANIIGAGTPSSEVPSPARLNGHAGSVAEAGSKPGPPKGSVLRAGQGGSARVNWALLRTAAVATHAAVVWQHLNDWHRAAVLAFACANAMTQLGGGAADLQAEVQKRRRKSILADLPPAIDRELLHCESVDLSKVPIGGELTANGAGGGGGPGLAGVSNVVLARARLSCLRMGQRVLLSQVGACQKMEVQDACGVLLELVALPRRLLGPSSTVHISLLQKVCTRVVDLLPKRVCITPLLPASSVPPLLEHSHAGIRQQLLAHCGAAVARVLEELRLAAACGGTFVSLRETVQQIAEHSTVDSCVRMLLRWQGMYDGSRVDATAARLPEAVHDMVLLPDTSDWNPESVLPPLQDAFVASGLMTAADAAAVTKAALAASAAAYGDGVMQGRLGSPGGSAFAAAAAAATPGGAAAVAGVSGSGVPAEELQDLDELALLLDLSQLQHTLIAGLQPFLHDALRPLSRQPPPDAAAAAAAAAASGTAPSAATPAASSLPAGQSPAGVPPTAAGVPAPGAGAGKGAGNAAASTSAEDEAEDALVDSMLEDPGVISALPPVELASACLRLLLRLQWAMHCRAQVCSYMLRLVRLQAPAAAPQQGTATPSLASPAVGRSLQPPRASGPPQLQPQPLPQPATRGTRAATVTNTESGSPPPLTVSPRSFSHASVGHRSFRDYIQHQMAVSGRPSAAEAVIRPLLLLGAAPHSALEPSAFQFPVSGNSPVLVPAAPVSAASAQPPLQSPWSTSISPAASAALPAQEPPPPELLEAVSGGLLAWTAALVRADVFHGGSDLQACALQVLTMVRTGPVDLVAALDRALRRRSLFNARLAEQVNRLKKGAGTGSQPPASLAPTQPAPGTPASAASMPLPTEPNSPAPLLQPAPVGPAGVARSGSCAVPGGAMAPASSLATMDSGTLLGSGPADAAASGSSTSGRPPLGPRAGGVGRTGSFTPGPSPLGRPPSLTRPHLTPADMAAPIPEGAAEGELDSGTVRGSSAAVEEATEALSVAGSVATGIVGPASDGLVHHEAFQVTGGSDGLTAFGSGASMSMWSAPPPGTAAEAANASSAAHAPTGAGLRFHAKLPHILPPPTPATPFSTAYTPAPPSVAAADGSGRLAVQAAVSAAQEEIRSTSIKLLEYYADPSGALPSGLTSSLVAAANAAAAVADSKGGPDSAPRSPSGLGPVQQVQQGQQQLTRRPSGPQLMLGSRSTPQTVSRSTPHSTLLQCLVCELVRSTHSVNATISWKATLEGGRGLAGCFVHPILHGSRSTGGGAATIAGVGGATRGPSAGGGLGPSLSGEEEILGSSASGYLPGVEEAQQLLLSLLDVKQWGSLLKPPTGPPQPRYIALGSTGPSAGAPAGPPADAGSGAAFADVQRTSLGAAARQHAAHMQQQQQHMLAQQAQHARQAPPLVQQLAASTATDAAPAPGSSTARAAATAPSALSPSPRELQVHGSMDRANLAATLADDDSGTPAMPDGATSAAATPASEPGASRRDAAASDRRRTTTLSTPPESPSGYPNTGRMSFSTLTDGGADTDSGYPLLPSDGGAASTKAAADRHGNSSMKYSLNPAYGLQSPTPSNFSEFWEDASDLSPQSTRATPSGANTADGRASGGGARGALRRAVSGITLTETAHSPHGSGTPVGGRAHSPEPGTAHGHGHGHGPGHVRASNGQLVATGSGSLGPDLRRLSAVNAATANAAAAASLRETVGAGEFGTGNAKPTEAAAAPADAFEGPPGTVGSVAANGSLAAATPADLPAPSSPAASTSVDGDQPATLSYLVDLKMLDEIRNAVREAHRADADGGAAAESAAMEAVVAAAEAQRDHSEMAVVNGSAVAASAAAAAAAASAARTGPPSATPSVATSDVSIRGDLSAAGAGPAGRARLDSEAGGGGGGSSSVGGGADARSPPLRQVSNISHASEMSLAPMLVTTGSGTCTPAMARASASGAAARAVSISGGGGGAATAAAAGLPYSRSLPHVQTAGGEARSHERVVAADAPSGSTAAGVAALNHTADSATGVDARLRIGRAPLPTTGAPQGVASPGAESAASSISLTSPRAYTSAFSVAAASSPVAPASTVASTAAATAAAAGPGPGPRPGQAHGSPLALSMPEPEAVDAADRPSPSPHPPALPHDHPGYRRAPSRAHDAPASLASPGAATGAAALSSPTQAVANDASRTYHNHAHNHGRGGADHHHQASHPGSQSAGTVALPDLPAQQHEATPAPASPASIFLQDFLRLPASAGGAGGESAAATPSATATPSTGGGRGLGSEFFATPATTIATASAVPTPATPGASGGAASPADAGRWAAAVGRTEGPEGFVARLDAAAVPTAAAAAVAPPAAASTATGPPPVTRAASAGALRLGLVAGAPAEPAHAVLRSPGAVSRIPHAPSAQHPPSATAAHAGARRRISGPGEPPHVGLGAAGVGSGGGSLQRSSRASSGAGGGGGGGGGGTAAAARQLRSSHDGERPKAKPQLSLQHQNVHHHHHHNQKDAGLNPLFNAHAVHAVATSHAAAGPGGHPIGGRGHTGTGIAGGDSGVAAASPPMRPLVIFFLISLGIAMAQPGGGGPGGVKGGPGGMLPGGRQQDPGSGVPQQGPGSGMPQQGPTQTSGAACPDGPGVDTVEVSRNATHYTMFFTGCPQYSPNGQKTPNTPTFQNRTVTFRISPILSSSPIYVARLGAGGASNPNLVMGAIGYAINGVAIYNDANGGGEDAVVNEGPTLDSCRAHASPDGAYHYHSEPAAGCVYADAPGAHSPLYGIMVDSVPLYGALGDGGRPPSDLDECGGHVDASVPYYHYHTTYNMTAPYTITCLKGCVEGRLGMKDYSAADCAPAAQQYSYASLSVPWTAPFRVAQPCEKLPTGSTPGSMTPKPSQGPSKPQPSAGPLPGLAAKPPAAGNPKPSANPKPLAVPKPSAAPKPSASPKPASNPKPSAAPKPAFNPKPSAAPKPASNPKPVSTLKPSAAPKPASNPKPSAAPKPASAPKPVSNPKPASTPKPASNPKPALTPKPANPRRMGRV</sequence>
<feature type="compositionally biased region" description="Low complexity" evidence="2">
    <location>
        <begin position="401"/>
        <end position="420"/>
    </location>
</feature>
<feature type="region of interest" description="Disordered" evidence="2">
    <location>
        <begin position="4355"/>
        <end position="4516"/>
    </location>
</feature>
<reference evidence="4" key="1">
    <citation type="journal article" date="2020" name="bioRxiv">
        <title>Comparative genomics of Chlamydomonas.</title>
        <authorList>
            <person name="Craig R.J."/>
            <person name="Hasan A.R."/>
            <person name="Ness R.W."/>
            <person name="Keightley P.D."/>
        </authorList>
    </citation>
    <scope>NUCLEOTIDE SEQUENCE</scope>
    <source>
        <strain evidence="4">CCAP 11/70</strain>
    </source>
</reference>
<feature type="compositionally biased region" description="Low complexity" evidence="2">
    <location>
        <begin position="3887"/>
        <end position="3903"/>
    </location>
</feature>
<keyword evidence="5" id="KW-1185">Reference proteome</keyword>
<feature type="region of interest" description="Disordered" evidence="2">
    <location>
        <begin position="2837"/>
        <end position="2870"/>
    </location>
</feature>
<feature type="region of interest" description="Disordered" evidence="2">
    <location>
        <begin position="3884"/>
        <end position="3994"/>
    </location>
</feature>
<feature type="compositionally biased region" description="Low complexity" evidence="2">
    <location>
        <begin position="3747"/>
        <end position="3760"/>
    </location>
</feature>
<feature type="compositionally biased region" description="Low complexity" evidence="2">
    <location>
        <begin position="4081"/>
        <end position="4105"/>
    </location>
</feature>
<feature type="region of interest" description="Disordered" evidence="2">
    <location>
        <begin position="1242"/>
        <end position="1270"/>
    </location>
</feature>
<feature type="compositionally biased region" description="Low complexity" evidence="2">
    <location>
        <begin position="2883"/>
        <end position="2949"/>
    </location>
</feature>
<feature type="region of interest" description="Disordered" evidence="2">
    <location>
        <begin position="2340"/>
        <end position="2394"/>
    </location>
</feature>